<dbReference type="STRING" id="202789.GCA_001457435_01714"/>
<dbReference type="Pfam" id="PF21853">
    <property type="entry name" value="DUF6912"/>
    <property type="match status" value="1"/>
</dbReference>
<keyword evidence="2" id="KW-1185">Reference proteome</keyword>
<dbReference type="InterPro" id="IPR054206">
    <property type="entry name" value="DUF6912"/>
</dbReference>
<evidence type="ECO:0000313" key="1">
    <source>
        <dbReference type="EMBL" id="EKU95634.1"/>
    </source>
</evidence>
<dbReference type="PATRIC" id="fig|883066.3.peg.441"/>
<comment type="caution">
    <text evidence="1">The sequence shown here is derived from an EMBL/GenBank/DDBJ whole genome shotgun (WGS) entry which is preliminary data.</text>
</comment>
<proteinExistence type="predicted"/>
<sequence length="180" mass="19244">MRIYIPATVSDLGCEEISPRIVHAATPALAQEVGDEEREYLEAVATNAAADDSLLRIMHAHDAGQKPVLRRLVIAADADESELVGVDSAAAEGLFFDGDTPADQLPSALAMINPASWKDVVSFHLDAFEAEANVRAAISGENDSSSAQAAFDRLGEEDLLWYDVSERLTVAVELGAAFFI</sequence>
<dbReference type="RefSeq" id="WP_007000639.1">
    <property type="nucleotide sequence ID" value="NZ_JH992955.1"/>
</dbReference>
<name>K9EEG9_9ACTO</name>
<gene>
    <name evidence="1" type="ORF">HMPREF9233_00421</name>
</gene>
<dbReference type="EMBL" id="AGWL01000002">
    <property type="protein sequence ID" value="EKU95634.1"/>
    <property type="molecule type" value="Genomic_DNA"/>
</dbReference>
<dbReference type="eggNOG" id="ENOG5033JPI">
    <property type="taxonomic scope" value="Bacteria"/>
</dbReference>
<protein>
    <submittedName>
        <fullName evidence="1">Uncharacterized protein</fullName>
    </submittedName>
</protein>
<dbReference type="HOGENOM" id="CLU_108513_1_0_11"/>
<dbReference type="AlphaFoldDB" id="K9EEG9"/>
<dbReference type="Proteomes" id="UP000009888">
    <property type="component" value="Unassembled WGS sequence"/>
</dbReference>
<evidence type="ECO:0000313" key="2">
    <source>
        <dbReference type="Proteomes" id="UP000009888"/>
    </source>
</evidence>
<accession>K9EEG9</accession>
<reference evidence="1 2" key="1">
    <citation type="submission" date="2012-09" db="EMBL/GenBank/DDBJ databases">
        <title>The Genome Sequence of Actinobaculum massiliae ACS-171-V-COL2.</title>
        <authorList>
            <consortium name="The Broad Institute Genome Sequencing Platform"/>
            <person name="Earl A."/>
            <person name="Ward D."/>
            <person name="Feldgarden M."/>
            <person name="Gevers D."/>
            <person name="Saerens B."/>
            <person name="Vaneechoutte M."/>
            <person name="Walker B."/>
            <person name="Young S.K."/>
            <person name="Zeng Q."/>
            <person name="Gargeya S."/>
            <person name="Fitzgerald M."/>
            <person name="Haas B."/>
            <person name="Abouelleil A."/>
            <person name="Alvarado L."/>
            <person name="Arachchi H.M."/>
            <person name="Berlin A."/>
            <person name="Chapman S.B."/>
            <person name="Goldberg J."/>
            <person name="Griggs A."/>
            <person name="Gujja S."/>
            <person name="Hansen M."/>
            <person name="Howarth C."/>
            <person name="Imamovic A."/>
            <person name="Larimer J."/>
            <person name="McCowen C."/>
            <person name="Montmayeur A."/>
            <person name="Murphy C."/>
            <person name="Neiman D."/>
            <person name="Pearson M."/>
            <person name="Priest M."/>
            <person name="Roberts A."/>
            <person name="Saif S."/>
            <person name="Shea T."/>
            <person name="Sisk P."/>
            <person name="Sykes S."/>
            <person name="Wortman J."/>
            <person name="Nusbaum C."/>
            <person name="Birren B."/>
        </authorList>
    </citation>
    <scope>NUCLEOTIDE SEQUENCE [LARGE SCALE GENOMIC DNA]</scope>
    <source>
        <strain evidence="2">ACS-171-V-Col2</strain>
    </source>
</reference>
<organism evidence="1 2">
    <name type="scientific">Actinobaculum massiliense ACS-171-V-Col2</name>
    <dbReference type="NCBI Taxonomy" id="883066"/>
    <lineage>
        <taxon>Bacteria</taxon>
        <taxon>Bacillati</taxon>
        <taxon>Actinomycetota</taxon>
        <taxon>Actinomycetes</taxon>
        <taxon>Actinomycetales</taxon>
        <taxon>Actinomycetaceae</taxon>
        <taxon>Actinobaculum</taxon>
    </lineage>
</organism>